<reference evidence="8 9" key="1">
    <citation type="submission" date="2019-07" db="EMBL/GenBank/DDBJ databases">
        <title>Full genome sequence of Devosia sp. Gsoil 520.</title>
        <authorList>
            <person name="Im W.-T."/>
        </authorList>
    </citation>
    <scope>NUCLEOTIDE SEQUENCE [LARGE SCALE GENOMIC DNA]</scope>
    <source>
        <strain evidence="8 9">Gsoil 520</strain>
    </source>
</reference>
<dbReference type="NCBIfam" id="TIGR01414">
    <property type="entry name" value="autotrans_barl"/>
    <property type="match status" value="1"/>
</dbReference>
<dbReference type="PANTHER" id="PTHR34001:SF3">
    <property type="entry name" value="BLL7405 PROTEIN"/>
    <property type="match status" value="1"/>
</dbReference>
<evidence type="ECO:0000256" key="3">
    <source>
        <dbReference type="ARBA" id="ARBA00023136"/>
    </source>
</evidence>
<dbReference type="Gene3D" id="2.40.160.20">
    <property type="match status" value="1"/>
</dbReference>
<keyword evidence="3 6" id="KW-0472">Membrane</keyword>
<comment type="similarity">
    <text evidence="5">Belongs to the Omp25/RopB family.</text>
</comment>
<dbReference type="Pfam" id="PF13505">
    <property type="entry name" value="OMP_b-brl"/>
    <property type="match status" value="1"/>
</dbReference>
<dbReference type="Proteomes" id="UP000315364">
    <property type="component" value="Chromosome"/>
</dbReference>
<name>A0A5B8LY84_9HYPH</name>
<keyword evidence="2" id="KW-0732">Signal</keyword>
<evidence type="ECO:0000256" key="4">
    <source>
        <dbReference type="ARBA" id="ARBA00023237"/>
    </source>
</evidence>
<dbReference type="SUPFAM" id="SSF56925">
    <property type="entry name" value="OMPA-like"/>
    <property type="match status" value="1"/>
</dbReference>
<dbReference type="KEGG" id="dea:FPZ08_21610"/>
<keyword evidence="6" id="KW-1133">Transmembrane helix</keyword>
<keyword evidence="6" id="KW-0812">Transmembrane</keyword>
<dbReference type="PANTHER" id="PTHR34001">
    <property type="entry name" value="BLL7405 PROTEIN"/>
    <property type="match status" value="1"/>
</dbReference>
<feature type="domain" description="Outer membrane protein beta-barrel" evidence="7">
    <location>
        <begin position="69"/>
        <end position="287"/>
    </location>
</feature>
<proteinExistence type="inferred from homology"/>
<evidence type="ECO:0000313" key="9">
    <source>
        <dbReference type="Proteomes" id="UP000315364"/>
    </source>
</evidence>
<evidence type="ECO:0000256" key="2">
    <source>
        <dbReference type="ARBA" id="ARBA00022729"/>
    </source>
</evidence>
<evidence type="ECO:0000313" key="8">
    <source>
        <dbReference type="EMBL" id="QDZ13103.1"/>
    </source>
</evidence>
<comment type="subcellular location">
    <subcellularLocation>
        <location evidence="1">Cell outer membrane</location>
    </subcellularLocation>
</comment>
<dbReference type="InterPro" id="IPR006315">
    <property type="entry name" value="OM_autotransptr_brl_dom"/>
</dbReference>
<evidence type="ECO:0000256" key="5">
    <source>
        <dbReference type="ARBA" id="ARBA00038306"/>
    </source>
</evidence>
<sequence>MHHHAYVYRCIFKVKPVPRRGAALSLGPMVCDGSDRPYGRSSRLPIKPLMFPRWMGDSMSKILIIAPLLAVLSGGAVLAQDRPAAPAFDWTGFYLGIQGGYQGGETRVTEFFSATGLPTGYTPHADMDGFTGGGHIGYIYQTGFVVLGVEADAELTNITGRHTTASSIFETTQQWQASLRARLGLTAADRLLIYATGGLAVTGFDNAGNYLPGPFTKEWNGIAAGGTIGLGAEYAITDHVSLRGEYRYSDFGSFDFDWLNIGGFGIDAHYEQTLRTHSVRAGLSYRF</sequence>
<protein>
    <submittedName>
        <fullName evidence="8">Porin family protein</fullName>
    </submittedName>
</protein>
<dbReference type="AlphaFoldDB" id="A0A5B8LY84"/>
<evidence type="ECO:0000256" key="6">
    <source>
        <dbReference type="SAM" id="Phobius"/>
    </source>
</evidence>
<feature type="transmembrane region" description="Helical" evidence="6">
    <location>
        <begin position="62"/>
        <end position="79"/>
    </location>
</feature>
<dbReference type="InterPro" id="IPR027385">
    <property type="entry name" value="Beta-barrel_OMP"/>
</dbReference>
<dbReference type="InterPro" id="IPR051692">
    <property type="entry name" value="OMP-like"/>
</dbReference>
<dbReference type="EMBL" id="CP042304">
    <property type="protein sequence ID" value="QDZ13103.1"/>
    <property type="molecule type" value="Genomic_DNA"/>
</dbReference>
<dbReference type="GO" id="GO:0009279">
    <property type="term" value="C:cell outer membrane"/>
    <property type="evidence" value="ECO:0007669"/>
    <property type="project" value="UniProtKB-SubCell"/>
</dbReference>
<keyword evidence="9" id="KW-1185">Reference proteome</keyword>
<dbReference type="InterPro" id="IPR011250">
    <property type="entry name" value="OMP/PagP_B-barrel"/>
</dbReference>
<organism evidence="8 9">
    <name type="scientific">Devosia ginsengisoli</name>
    <dbReference type="NCBI Taxonomy" id="400770"/>
    <lineage>
        <taxon>Bacteria</taxon>
        <taxon>Pseudomonadati</taxon>
        <taxon>Pseudomonadota</taxon>
        <taxon>Alphaproteobacteria</taxon>
        <taxon>Hyphomicrobiales</taxon>
        <taxon>Devosiaceae</taxon>
        <taxon>Devosia</taxon>
    </lineage>
</organism>
<evidence type="ECO:0000259" key="7">
    <source>
        <dbReference type="Pfam" id="PF13505"/>
    </source>
</evidence>
<gene>
    <name evidence="8" type="ORF">FPZ08_21610</name>
</gene>
<accession>A0A5B8LY84</accession>
<dbReference type="OrthoDB" id="9815357at2"/>
<keyword evidence="4" id="KW-0998">Cell outer membrane</keyword>
<evidence type="ECO:0000256" key="1">
    <source>
        <dbReference type="ARBA" id="ARBA00004442"/>
    </source>
</evidence>